<dbReference type="GO" id="GO:0003677">
    <property type="term" value="F:DNA binding"/>
    <property type="evidence" value="ECO:0007669"/>
    <property type="project" value="TreeGrafter"/>
</dbReference>
<protein>
    <recommendedName>
        <fullName evidence="4">cAMP-independent regulatory protein pac2</fullName>
    </recommendedName>
</protein>
<proteinExistence type="predicted"/>
<gene>
    <name evidence="2" type="ORF">OE88DRAFT_1633432</name>
</gene>
<name>A0A5C3MWS1_9AGAM</name>
<evidence type="ECO:0000313" key="2">
    <source>
        <dbReference type="EMBL" id="TFK49403.1"/>
    </source>
</evidence>
<feature type="compositionally biased region" description="Polar residues" evidence="1">
    <location>
        <begin position="102"/>
        <end position="111"/>
    </location>
</feature>
<reference evidence="2 3" key="1">
    <citation type="journal article" date="2019" name="Nat. Ecol. Evol.">
        <title>Megaphylogeny resolves global patterns of mushroom evolution.</title>
        <authorList>
            <person name="Varga T."/>
            <person name="Krizsan K."/>
            <person name="Foldi C."/>
            <person name="Dima B."/>
            <person name="Sanchez-Garcia M."/>
            <person name="Sanchez-Ramirez S."/>
            <person name="Szollosi G.J."/>
            <person name="Szarkandi J.G."/>
            <person name="Papp V."/>
            <person name="Albert L."/>
            <person name="Andreopoulos W."/>
            <person name="Angelini C."/>
            <person name="Antonin V."/>
            <person name="Barry K.W."/>
            <person name="Bougher N.L."/>
            <person name="Buchanan P."/>
            <person name="Buyck B."/>
            <person name="Bense V."/>
            <person name="Catcheside P."/>
            <person name="Chovatia M."/>
            <person name="Cooper J."/>
            <person name="Damon W."/>
            <person name="Desjardin D."/>
            <person name="Finy P."/>
            <person name="Geml J."/>
            <person name="Haridas S."/>
            <person name="Hughes K."/>
            <person name="Justo A."/>
            <person name="Karasinski D."/>
            <person name="Kautmanova I."/>
            <person name="Kiss B."/>
            <person name="Kocsube S."/>
            <person name="Kotiranta H."/>
            <person name="LaButti K.M."/>
            <person name="Lechner B.E."/>
            <person name="Liimatainen K."/>
            <person name="Lipzen A."/>
            <person name="Lukacs Z."/>
            <person name="Mihaltcheva S."/>
            <person name="Morgado L.N."/>
            <person name="Niskanen T."/>
            <person name="Noordeloos M.E."/>
            <person name="Ohm R.A."/>
            <person name="Ortiz-Santana B."/>
            <person name="Ovrebo C."/>
            <person name="Racz N."/>
            <person name="Riley R."/>
            <person name="Savchenko A."/>
            <person name="Shiryaev A."/>
            <person name="Soop K."/>
            <person name="Spirin V."/>
            <person name="Szebenyi C."/>
            <person name="Tomsovsky M."/>
            <person name="Tulloss R.E."/>
            <person name="Uehling J."/>
            <person name="Grigoriev I.V."/>
            <person name="Vagvolgyi C."/>
            <person name="Papp T."/>
            <person name="Martin F.M."/>
            <person name="Miettinen O."/>
            <person name="Hibbett D.S."/>
            <person name="Nagy L.G."/>
        </authorList>
    </citation>
    <scope>NUCLEOTIDE SEQUENCE [LARGE SCALE GENOMIC DNA]</scope>
    <source>
        <strain evidence="2 3">OMC1185</strain>
    </source>
</reference>
<dbReference type="Pfam" id="PF09729">
    <property type="entry name" value="Gti1_Pac2"/>
    <property type="match status" value="1"/>
</dbReference>
<dbReference type="EMBL" id="ML213516">
    <property type="protein sequence ID" value="TFK49403.1"/>
    <property type="molecule type" value="Genomic_DNA"/>
</dbReference>
<keyword evidence="3" id="KW-1185">Reference proteome</keyword>
<dbReference type="InterPro" id="IPR018608">
    <property type="entry name" value="Gti1/Pac2"/>
</dbReference>
<evidence type="ECO:0000313" key="3">
    <source>
        <dbReference type="Proteomes" id="UP000305948"/>
    </source>
</evidence>
<feature type="region of interest" description="Disordered" evidence="1">
    <location>
        <begin position="89"/>
        <end position="123"/>
    </location>
</feature>
<dbReference type="PANTHER" id="PTHR28027">
    <property type="entry name" value="TRANSCRIPTIONAL REGULATOR MIT1"/>
    <property type="match status" value="1"/>
</dbReference>
<dbReference type="AlphaFoldDB" id="A0A5C3MWS1"/>
<feature type="compositionally biased region" description="Low complexity" evidence="1">
    <location>
        <begin position="197"/>
        <end position="219"/>
    </location>
</feature>
<dbReference type="PANTHER" id="PTHR28027:SF1">
    <property type="entry name" value="CAMP INDEPENDENT REGULATORY PROTEIN (AFU_ORTHOLOGUE AFUA_3G09640)"/>
    <property type="match status" value="1"/>
</dbReference>
<evidence type="ECO:0000256" key="1">
    <source>
        <dbReference type="SAM" id="MobiDB-lite"/>
    </source>
</evidence>
<evidence type="ECO:0008006" key="4">
    <source>
        <dbReference type="Google" id="ProtNLM"/>
    </source>
</evidence>
<organism evidence="2 3">
    <name type="scientific">Heliocybe sulcata</name>
    <dbReference type="NCBI Taxonomy" id="5364"/>
    <lineage>
        <taxon>Eukaryota</taxon>
        <taxon>Fungi</taxon>
        <taxon>Dikarya</taxon>
        <taxon>Basidiomycota</taxon>
        <taxon>Agaricomycotina</taxon>
        <taxon>Agaricomycetes</taxon>
        <taxon>Gloeophyllales</taxon>
        <taxon>Gloeophyllaceae</taxon>
        <taxon>Heliocybe</taxon>
    </lineage>
</organism>
<sequence length="290" mass="32116">MQQPTLENVVVRTVRDATHIFYAVARNLLPIITRRLDADERRAIKAGNVYVWEDRGANSESSGLGMERWTDGMSWGPSRVRDEFLYYTQKEHDPDNERRDPTTSGANSSYSHALGGSRSSRRPEHLMKQTYSVHVFLPQDRAQGTMRKWHLTAYFSQETVDSLTPVSALPGIGDVTVPEGWFRSARSSKTRRDMLDAQSRSAASSPSSGASSVSPSTPANNASDDSLPRSLRSGDSPLEDVDLVPLEYLQNKSCPPRDPADQEMMRRLGVLCLSLPGKAGELVGLEQPPL</sequence>
<accession>A0A5C3MWS1</accession>
<feature type="compositionally biased region" description="Basic and acidic residues" evidence="1">
    <location>
        <begin position="89"/>
        <end position="101"/>
    </location>
</feature>
<feature type="region of interest" description="Disordered" evidence="1">
    <location>
        <begin position="186"/>
        <end position="244"/>
    </location>
</feature>
<dbReference type="Proteomes" id="UP000305948">
    <property type="component" value="Unassembled WGS sequence"/>
</dbReference>
<dbReference type="OrthoDB" id="5572844at2759"/>